<dbReference type="InterPro" id="IPR025966">
    <property type="entry name" value="OppC_N"/>
</dbReference>
<dbReference type="GO" id="GO:0055085">
    <property type="term" value="P:transmembrane transport"/>
    <property type="evidence" value="ECO:0007669"/>
    <property type="project" value="InterPro"/>
</dbReference>
<evidence type="ECO:0000313" key="10">
    <source>
        <dbReference type="Proteomes" id="UP000562984"/>
    </source>
</evidence>
<evidence type="ECO:0000313" key="9">
    <source>
        <dbReference type="EMBL" id="NNG36005.1"/>
    </source>
</evidence>
<feature type="transmembrane region" description="Helical" evidence="7">
    <location>
        <begin position="225"/>
        <end position="245"/>
    </location>
</feature>
<dbReference type="SUPFAM" id="SSF161098">
    <property type="entry name" value="MetI-like"/>
    <property type="match status" value="1"/>
</dbReference>
<evidence type="ECO:0000256" key="5">
    <source>
        <dbReference type="ARBA" id="ARBA00022989"/>
    </source>
</evidence>
<feature type="domain" description="ABC transmembrane type-1" evidence="8">
    <location>
        <begin position="103"/>
        <end position="302"/>
    </location>
</feature>
<dbReference type="GO" id="GO:0005886">
    <property type="term" value="C:plasma membrane"/>
    <property type="evidence" value="ECO:0007669"/>
    <property type="project" value="UniProtKB-SubCell"/>
</dbReference>
<feature type="transmembrane region" description="Helical" evidence="7">
    <location>
        <begin position="145"/>
        <end position="165"/>
    </location>
</feature>
<dbReference type="AlphaFoldDB" id="A0A849A660"/>
<feature type="transmembrane region" description="Helical" evidence="7">
    <location>
        <begin position="251"/>
        <end position="270"/>
    </location>
</feature>
<dbReference type="PANTHER" id="PTHR43386:SF6">
    <property type="entry name" value="ABC TRANSPORTER PERMEASE PROTEIN"/>
    <property type="match status" value="1"/>
</dbReference>
<gene>
    <name evidence="9" type="ORF">HKD39_09825</name>
</gene>
<organism evidence="9 10">
    <name type="scientific">Nakamurella aerolata</name>
    <dbReference type="NCBI Taxonomy" id="1656892"/>
    <lineage>
        <taxon>Bacteria</taxon>
        <taxon>Bacillati</taxon>
        <taxon>Actinomycetota</taxon>
        <taxon>Actinomycetes</taxon>
        <taxon>Nakamurellales</taxon>
        <taxon>Nakamurellaceae</taxon>
        <taxon>Nakamurella</taxon>
    </lineage>
</organism>
<sequence>MSDPSVSALVAEETATVDRVQGGGSLWSNAWRTLRRRPEVIVAALVALFFVVVAAFPRLFTSQDPQRCDISNSGIRPQWFSGPHPFGTDIAGCDLLASVVYGARPSLLLAFIVVGLSVLIGVTLGTLSGYYLGWVDTAISRAVEVFLVIPLLLAALLLLSLFRTVDTGSSVLGSILQPALVLTAFGWMGYTRYVRANVLETKNLDYVVAAKVLGASDLRIMVRHVLPNAIGTVTALIPTAIAGVISTEAVLAFLGIGVRPPAVSWGILISNGSERFTGDSQYLLLFPLGCLVLTVLALVVLGDGLRDALDPKLR</sequence>
<dbReference type="InterPro" id="IPR000515">
    <property type="entry name" value="MetI-like"/>
</dbReference>
<reference evidence="9 10" key="1">
    <citation type="submission" date="2020-05" db="EMBL/GenBank/DDBJ databases">
        <title>Nakamurella sp. DB0629 isolated from air conditioner.</title>
        <authorList>
            <person name="Kim D.H."/>
            <person name="Kim D.-U."/>
        </authorList>
    </citation>
    <scope>NUCLEOTIDE SEQUENCE [LARGE SCALE GENOMIC DNA]</scope>
    <source>
        <strain evidence="9 10">DB0629</strain>
    </source>
</reference>
<evidence type="ECO:0000256" key="3">
    <source>
        <dbReference type="ARBA" id="ARBA00022475"/>
    </source>
</evidence>
<evidence type="ECO:0000256" key="2">
    <source>
        <dbReference type="ARBA" id="ARBA00022448"/>
    </source>
</evidence>
<feature type="transmembrane region" description="Helical" evidence="7">
    <location>
        <begin position="107"/>
        <end position="133"/>
    </location>
</feature>
<dbReference type="PROSITE" id="PS50928">
    <property type="entry name" value="ABC_TM1"/>
    <property type="match status" value="1"/>
</dbReference>
<keyword evidence="3" id="KW-1003">Cell membrane</keyword>
<feature type="transmembrane region" description="Helical" evidence="7">
    <location>
        <begin position="282"/>
        <end position="302"/>
    </location>
</feature>
<protein>
    <submittedName>
        <fullName evidence="9">ABC transporter permease</fullName>
    </submittedName>
</protein>
<comment type="subcellular location">
    <subcellularLocation>
        <location evidence="1 7">Cell membrane</location>
        <topology evidence="1 7">Multi-pass membrane protein</topology>
    </subcellularLocation>
</comment>
<dbReference type="Proteomes" id="UP000562984">
    <property type="component" value="Unassembled WGS sequence"/>
</dbReference>
<evidence type="ECO:0000256" key="1">
    <source>
        <dbReference type="ARBA" id="ARBA00004651"/>
    </source>
</evidence>
<keyword evidence="6 7" id="KW-0472">Membrane</keyword>
<proteinExistence type="inferred from homology"/>
<evidence type="ECO:0000256" key="7">
    <source>
        <dbReference type="RuleBase" id="RU363032"/>
    </source>
</evidence>
<dbReference type="EMBL" id="JABEND010000004">
    <property type="protein sequence ID" value="NNG36005.1"/>
    <property type="molecule type" value="Genomic_DNA"/>
</dbReference>
<keyword evidence="4 7" id="KW-0812">Transmembrane</keyword>
<accession>A0A849A660</accession>
<keyword evidence="10" id="KW-1185">Reference proteome</keyword>
<name>A0A849A660_9ACTN</name>
<dbReference type="Pfam" id="PF12911">
    <property type="entry name" value="OppC_N"/>
    <property type="match status" value="1"/>
</dbReference>
<dbReference type="Pfam" id="PF00528">
    <property type="entry name" value="BPD_transp_1"/>
    <property type="match status" value="1"/>
</dbReference>
<evidence type="ECO:0000256" key="6">
    <source>
        <dbReference type="ARBA" id="ARBA00023136"/>
    </source>
</evidence>
<feature type="transmembrane region" description="Helical" evidence="7">
    <location>
        <begin position="40"/>
        <end position="60"/>
    </location>
</feature>
<evidence type="ECO:0000259" key="8">
    <source>
        <dbReference type="PROSITE" id="PS50928"/>
    </source>
</evidence>
<dbReference type="InterPro" id="IPR035906">
    <property type="entry name" value="MetI-like_sf"/>
</dbReference>
<comment type="similarity">
    <text evidence="7">Belongs to the binding-protein-dependent transport system permease family.</text>
</comment>
<dbReference type="Gene3D" id="1.10.3720.10">
    <property type="entry name" value="MetI-like"/>
    <property type="match status" value="1"/>
</dbReference>
<evidence type="ECO:0000256" key="4">
    <source>
        <dbReference type="ARBA" id="ARBA00022692"/>
    </source>
</evidence>
<keyword evidence="2 7" id="KW-0813">Transport</keyword>
<dbReference type="InterPro" id="IPR050366">
    <property type="entry name" value="BP-dependent_transpt_permease"/>
</dbReference>
<feature type="transmembrane region" description="Helical" evidence="7">
    <location>
        <begin position="171"/>
        <end position="190"/>
    </location>
</feature>
<comment type="caution">
    <text evidence="9">The sequence shown here is derived from an EMBL/GenBank/DDBJ whole genome shotgun (WGS) entry which is preliminary data.</text>
</comment>
<dbReference type="PANTHER" id="PTHR43386">
    <property type="entry name" value="OLIGOPEPTIDE TRANSPORT SYSTEM PERMEASE PROTEIN APPC"/>
    <property type="match status" value="1"/>
</dbReference>
<dbReference type="RefSeq" id="WP_171199670.1">
    <property type="nucleotide sequence ID" value="NZ_JABEND010000004.1"/>
</dbReference>
<keyword evidence="5 7" id="KW-1133">Transmembrane helix</keyword>
<dbReference type="CDD" id="cd06261">
    <property type="entry name" value="TM_PBP2"/>
    <property type="match status" value="1"/>
</dbReference>